<evidence type="ECO:0000259" key="6">
    <source>
        <dbReference type="Pfam" id="PF00899"/>
    </source>
</evidence>
<keyword evidence="9" id="KW-1185">Reference proteome</keyword>
<keyword evidence="1" id="KW-0645">Protease</keyword>
<dbReference type="Gene3D" id="3.40.50.720">
    <property type="entry name" value="NAD(P)-binding Rossmann-like Domain"/>
    <property type="match status" value="1"/>
</dbReference>
<evidence type="ECO:0000313" key="8">
    <source>
        <dbReference type="EMBL" id="RAI72974.1"/>
    </source>
</evidence>
<organism evidence="8 9">
    <name type="scientific">Spirosoma telluris</name>
    <dbReference type="NCBI Taxonomy" id="2183553"/>
    <lineage>
        <taxon>Bacteria</taxon>
        <taxon>Pseudomonadati</taxon>
        <taxon>Bacteroidota</taxon>
        <taxon>Cytophagia</taxon>
        <taxon>Cytophagales</taxon>
        <taxon>Cytophagaceae</taxon>
        <taxon>Spirosoma</taxon>
    </lineage>
</organism>
<dbReference type="OrthoDB" id="517279at2"/>
<dbReference type="GO" id="GO:0046872">
    <property type="term" value="F:metal ion binding"/>
    <property type="evidence" value="ECO:0007669"/>
    <property type="project" value="UniProtKB-KW"/>
</dbReference>
<dbReference type="InterPro" id="IPR035985">
    <property type="entry name" value="Ubiquitin-activating_enz"/>
</dbReference>
<dbReference type="GO" id="GO:0008641">
    <property type="term" value="F:ubiquitin-like modifier activating enzyme activity"/>
    <property type="evidence" value="ECO:0007669"/>
    <property type="project" value="InterPro"/>
</dbReference>
<evidence type="ECO:0000256" key="4">
    <source>
        <dbReference type="ARBA" id="ARBA00022833"/>
    </source>
</evidence>
<reference evidence="8 9" key="1">
    <citation type="submission" date="2018-06" db="EMBL/GenBank/DDBJ databases">
        <title>Spirosoma sp. HMF3257 Genome sequencing and assembly.</title>
        <authorList>
            <person name="Kang H."/>
            <person name="Cha I."/>
            <person name="Kim H."/>
            <person name="Kang J."/>
            <person name="Joh K."/>
        </authorList>
    </citation>
    <scope>NUCLEOTIDE SEQUENCE [LARGE SCALE GENOMIC DNA]</scope>
    <source>
        <strain evidence="8 9">HMF3257</strain>
    </source>
</reference>
<evidence type="ECO:0000313" key="9">
    <source>
        <dbReference type="Proteomes" id="UP000249016"/>
    </source>
</evidence>
<keyword evidence="5" id="KW-0482">Metalloprotease</keyword>
<evidence type="ECO:0000259" key="7">
    <source>
        <dbReference type="Pfam" id="PF14464"/>
    </source>
</evidence>
<evidence type="ECO:0008006" key="10">
    <source>
        <dbReference type="Google" id="ProtNLM"/>
    </source>
</evidence>
<dbReference type="GO" id="GO:0008237">
    <property type="term" value="F:metallopeptidase activity"/>
    <property type="evidence" value="ECO:0007669"/>
    <property type="project" value="UniProtKB-KW"/>
</dbReference>
<evidence type="ECO:0000256" key="1">
    <source>
        <dbReference type="ARBA" id="ARBA00022670"/>
    </source>
</evidence>
<keyword evidence="3" id="KW-0378">Hydrolase</keyword>
<dbReference type="GO" id="GO:0006508">
    <property type="term" value="P:proteolysis"/>
    <property type="evidence" value="ECO:0007669"/>
    <property type="project" value="UniProtKB-KW"/>
</dbReference>
<sequence>MLILLSLTRFPHAAPFILSDRKDFPKSRLSHLYFTTDDEPARLCLVRNNPHEWFATIKLRDFLDVGGQWLYKAATGQLNEDGGEFDPTRLEGNIFSTHIYRYDLINEVVFNDQRFVPELPMALFAGAQILKTGKNASYQTNVHIPFIAFDTVRDAIAKLLQGDTEDQSANPVFTFVFWDSDGATEGLYLTSRPKNYGQLKLFFSLRGISLHQALLKLEELGAIYRRGLSLIFAIKRPRRVIGYNGNYEFINFLILLPAEGVAGLTDNEEVMLQGHIEPFSKATARYLSAKSQMPATLYIGAGSLGSKLILHDARSGNIELGICDNDNMLPHNLARHELTADQLGQNKAEALVTVIKKFYSADNSNKIVAIESDAIYLDREFQEYQCIIDTTASVQVMNFLISKQLPTNTRYYKAEIADAGALGLLYAEGYNRNPRMDDLVNLACFNATKNEQLRIWRINDVHREVTTLNVGLGCSSTTSVMADDTLGFHASVFSRMLAKATTQESHSISGLLAISSLDESKGFPSISTEYIDVQAFDVLNCKAGSGWEVRLMGGINELLLANGNRQAPKETGGVLIGIANYKTKTIHVFDLITEPQGSHGTYCEFVRGANGLPDEIDEIKRKTGEVIGYIGEWHTHPMNLKGLSIQDEKTIAELRVLNRTVPIPTCALIVTPDELLAYVYE</sequence>
<dbReference type="AlphaFoldDB" id="A0A327NG07"/>
<gene>
    <name evidence="8" type="ORF">HMF3257_38265</name>
</gene>
<evidence type="ECO:0000256" key="2">
    <source>
        <dbReference type="ARBA" id="ARBA00022723"/>
    </source>
</evidence>
<dbReference type="Proteomes" id="UP000249016">
    <property type="component" value="Unassembled WGS sequence"/>
</dbReference>
<dbReference type="Pfam" id="PF00899">
    <property type="entry name" value="ThiF"/>
    <property type="match status" value="1"/>
</dbReference>
<dbReference type="InterPro" id="IPR028090">
    <property type="entry name" value="JAB_dom_prok"/>
</dbReference>
<accession>A0A327NG07</accession>
<comment type="caution">
    <text evidence="8">The sequence shown here is derived from an EMBL/GenBank/DDBJ whole genome shotgun (WGS) entry which is preliminary data.</text>
</comment>
<feature type="domain" description="THIF-type NAD/FAD binding fold" evidence="6">
    <location>
        <begin position="297"/>
        <end position="396"/>
    </location>
</feature>
<evidence type="ECO:0000256" key="3">
    <source>
        <dbReference type="ARBA" id="ARBA00022801"/>
    </source>
</evidence>
<keyword evidence="2" id="KW-0479">Metal-binding</keyword>
<evidence type="ECO:0000256" key="5">
    <source>
        <dbReference type="ARBA" id="ARBA00023049"/>
    </source>
</evidence>
<dbReference type="Gene3D" id="3.40.140.10">
    <property type="entry name" value="Cytidine Deaminase, domain 2"/>
    <property type="match status" value="1"/>
</dbReference>
<feature type="domain" description="JAB" evidence="7">
    <location>
        <begin position="559"/>
        <end position="653"/>
    </location>
</feature>
<dbReference type="InterPro" id="IPR032865">
    <property type="entry name" value="Prok-E2_A"/>
</dbReference>
<dbReference type="Pfam" id="PF14464">
    <property type="entry name" value="Prok-JAB"/>
    <property type="match status" value="1"/>
</dbReference>
<dbReference type="Pfam" id="PF14457">
    <property type="entry name" value="Prok-E2_A"/>
    <property type="match status" value="1"/>
</dbReference>
<dbReference type="EMBL" id="QLII01000003">
    <property type="protein sequence ID" value="RAI72974.1"/>
    <property type="molecule type" value="Genomic_DNA"/>
</dbReference>
<dbReference type="InterPro" id="IPR000594">
    <property type="entry name" value="ThiF_NAD_FAD-bd"/>
</dbReference>
<dbReference type="SUPFAM" id="SSF69572">
    <property type="entry name" value="Activating enzymes of the ubiquitin-like proteins"/>
    <property type="match status" value="1"/>
</dbReference>
<protein>
    <recommendedName>
        <fullName evidence="10">JAB domain-containing protein</fullName>
    </recommendedName>
</protein>
<keyword evidence="4" id="KW-0862">Zinc</keyword>
<name>A0A327NG07_9BACT</name>
<proteinExistence type="predicted"/>